<keyword evidence="2" id="KW-1185">Reference proteome</keyword>
<proteinExistence type="predicted"/>
<sequence length="52" mass="6048">MLIQKDRKQRQYLRFIRFYAMDSSSPPTPLHPAFHWRTAQSLNAVESAGNNA</sequence>
<dbReference type="Proteomes" id="UP000318017">
    <property type="component" value="Chromosome"/>
</dbReference>
<dbReference type="EMBL" id="CP036298">
    <property type="protein sequence ID" value="QDV22761.1"/>
    <property type="molecule type" value="Genomic_DNA"/>
</dbReference>
<dbReference type="RefSeq" id="WP_197356218.1">
    <property type="nucleotide sequence ID" value="NZ_CP036298.1"/>
</dbReference>
<evidence type="ECO:0000313" key="1">
    <source>
        <dbReference type="EMBL" id="QDV22761.1"/>
    </source>
</evidence>
<accession>A0A518G2E1</accession>
<organism evidence="1 2">
    <name type="scientific">Aureliella helgolandensis</name>
    <dbReference type="NCBI Taxonomy" id="2527968"/>
    <lineage>
        <taxon>Bacteria</taxon>
        <taxon>Pseudomonadati</taxon>
        <taxon>Planctomycetota</taxon>
        <taxon>Planctomycetia</taxon>
        <taxon>Pirellulales</taxon>
        <taxon>Pirellulaceae</taxon>
        <taxon>Aureliella</taxon>
    </lineage>
</organism>
<dbReference type="KEGG" id="ahel:Q31a_10520"/>
<name>A0A518G2E1_9BACT</name>
<reference evidence="1 2" key="1">
    <citation type="submission" date="2019-02" db="EMBL/GenBank/DDBJ databases">
        <title>Deep-cultivation of Planctomycetes and their phenomic and genomic characterization uncovers novel biology.</title>
        <authorList>
            <person name="Wiegand S."/>
            <person name="Jogler M."/>
            <person name="Boedeker C."/>
            <person name="Pinto D."/>
            <person name="Vollmers J."/>
            <person name="Rivas-Marin E."/>
            <person name="Kohn T."/>
            <person name="Peeters S.H."/>
            <person name="Heuer A."/>
            <person name="Rast P."/>
            <person name="Oberbeckmann S."/>
            <person name="Bunk B."/>
            <person name="Jeske O."/>
            <person name="Meyerdierks A."/>
            <person name="Storesund J.E."/>
            <person name="Kallscheuer N."/>
            <person name="Luecker S."/>
            <person name="Lage O.M."/>
            <person name="Pohl T."/>
            <person name="Merkel B.J."/>
            <person name="Hornburger P."/>
            <person name="Mueller R.-W."/>
            <person name="Bruemmer F."/>
            <person name="Labrenz M."/>
            <person name="Spormann A.M."/>
            <person name="Op den Camp H."/>
            <person name="Overmann J."/>
            <person name="Amann R."/>
            <person name="Jetten M.S.M."/>
            <person name="Mascher T."/>
            <person name="Medema M.H."/>
            <person name="Devos D.P."/>
            <person name="Kaster A.-K."/>
            <person name="Ovreas L."/>
            <person name="Rohde M."/>
            <person name="Galperin M.Y."/>
            <person name="Jogler C."/>
        </authorList>
    </citation>
    <scope>NUCLEOTIDE SEQUENCE [LARGE SCALE GENOMIC DNA]</scope>
    <source>
        <strain evidence="1 2">Q31a</strain>
    </source>
</reference>
<dbReference type="AlphaFoldDB" id="A0A518G2E1"/>
<evidence type="ECO:0000313" key="2">
    <source>
        <dbReference type="Proteomes" id="UP000318017"/>
    </source>
</evidence>
<protein>
    <submittedName>
        <fullName evidence="1">Uncharacterized protein</fullName>
    </submittedName>
</protein>
<gene>
    <name evidence="1" type="ORF">Q31a_10520</name>
</gene>